<reference evidence="3" key="1">
    <citation type="submission" date="2021-05" db="EMBL/GenBank/DDBJ databases">
        <authorList>
            <person name="Alioto T."/>
            <person name="Alioto T."/>
            <person name="Gomez Garrido J."/>
        </authorList>
    </citation>
    <scope>NUCLEOTIDE SEQUENCE</scope>
</reference>
<evidence type="ECO:0000313" key="3">
    <source>
        <dbReference type="EMBL" id="CAG6626320.1"/>
    </source>
</evidence>
<dbReference type="EMBL" id="HBUF01062282">
    <property type="protein sequence ID" value="CAG6626324.1"/>
    <property type="molecule type" value="Transcribed_RNA"/>
</dbReference>
<evidence type="ECO:0000256" key="1">
    <source>
        <dbReference type="SAM" id="MobiDB-lite"/>
    </source>
</evidence>
<feature type="signal peptide" evidence="2">
    <location>
        <begin position="1"/>
        <end position="16"/>
    </location>
</feature>
<keyword evidence="2" id="KW-0732">Signal</keyword>
<dbReference type="AlphaFoldDB" id="A0A8D8Q739"/>
<proteinExistence type="predicted"/>
<evidence type="ECO:0000256" key="2">
    <source>
        <dbReference type="SAM" id="SignalP"/>
    </source>
</evidence>
<dbReference type="EMBL" id="HBUF01062280">
    <property type="protein sequence ID" value="CAG6626322.1"/>
    <property type="molecule type" value="Transcribed_RNA"/>
</dbReference>
<protein>
    <submittedName>
        <fullName evidence="3">Uncharacterized protein</fullName>
    </submittedName>
</protein>
<feature type="chain" id="PRO_5035703400" evidence="2">
    <location>
        <begin position="17"/>
        <end position="192"/>
    </location>
</feature>
<name>A0A8D8Q739_9HEMI</name>
<dbReference type="EMBL" id="HBUF01062278">
    <property type="protein sequence ID" value="CAG6626320.1"/>
    <property type="molecule type" value="Transcribed_RNA"/>
</dbReference>
<sequence length="192" mass="22445">MVYLFLTLLVMSCVYSMKTHQCQEECLQWSGKAIESESVQTKENHMQRLRRDTKEAYNSSWNNIQEHQKQEQKSKKKFYKQTKQGTVNEFEKSTENVKKSQGRQDNIDRSPTEAAKKEENVQQKIHPEFGFKQNETVKALDEFKQNLEEEDIPDSIISTFFSSYGLGNINLQRPGGTMGRFRFRTTTSIKPT</sequence>
<feature type="region of interest" description="Disordered" evidence="1">
    <location>
        <begin position="65"/>
        <end position="121"/>
    </location>
</feature>
<accession>A0A8D8Q739</accession>
<organism evidence="3">
    <name type="scientific">Cacopsylla melanoneura</name>
    <dbReference type="NCBI Taxonomy" id="428564"/>
    <lineage>
        <taxon>Eukaryota</taxon>
        <taxon>Metazoa</taxon>
        <taxon>Ecdysozoa</taxon>
        <taxon>Arthropoda</taxon>
        <taxon>Hexapoda</taxon>
        <taxon>Insecta</taxon>
        <taxon>Pterygota</taxon>
        <taxon>Neoptera</taxon>
        <taxon>Paraneoptera</taxon>
        <taxon>Hemiptera</taxon>
        <taxon>Sternorrhyncha</taxon>
        <taxon>Psylloidea</taxon>
        <taxon>Psyllidae</taxon>
        <taxon>Psyllinae</taxon>
        <taxon>Cacopsylla</taxon>
    </lineage>
</organism>
<feature type="compositionally biased region" description="Basic and acidic residues" evidence="1">
    <location>
        <begin position="105"/>
        <end position="121"/>
    </location>
</feature>
<feature type="compositionally biased region" description="Basic and acidic residues" evidence="1">
    <location>
        <begin position="89"/>
        <end position="98"/>
    </location>
</feature>